<name>A0A843ACY4_METAZ</name>
<accession>A0A843ACY4</accession>
<keyword evidence="2" id="KW-0238">DNA-binding</keyword>
<dbReference type="RefSeq" id="WP_278522965.1">
    <property type="nucleotide sequence ID" value="NZ_JADIIN010000043.1"/>
</dbReference>
<feature type="domain" description="Core-binding (CB)" evidence="4">
    <location>
        <begin position="1"/>
        <end position="94"/>
    </location>
</feature>
<feature type="coiled-coil region" evidence="3">
    <location>
        <begin position="29"/>
        <end position="56"/>
    </location>
</feature>
<protein>
    <submittedName>
        <fullName evidence="5">Integrase</fullName>
    </submittedName>
</protein>
<dbReference type="Proteomes" id="UP000658733">
    <property type="component" value="Unassembled WGS sequence"/>
</dbReference>
<evidence type="ECO:0000313" key="5">
    <source>
        <dbReference type="EMBL" id="MBF4468852.1"/>
    </source>
</evidence>
<sequence>MKKLEQLFIERNIKKSTQETYLIPVKQYEKLHNKKIDELIEEADAEEEQRIRLKNRKIKTRLLEFRQYMINKKLSPTTIKSRMIRMTTIYRHFEIEIPQLPPVQLQENEFERYTDIPTIEDIRKVLKEIANKKHKAIILFMATSGTALNETIHLTVEDFIKATKDYHDNDKNLNEVLSQLEKQEDIIPLFEMVRLKTNYPYYTCCSPEATTAIIEFLKSRKTLALEDRLFKYNKTSILTMFQRLNEKMGWGRIKERRFFRSHALRKFNATAIEDIGFANTIQGRQADSITRAYFKHNPKRIREKYLEYLPKLTINETIVNTVDSEATKELKKELEIERTARLLAEKKANNAQIMAEEANRKVDDFISSFQK</sequence>
<gene>
    <name evidence="5" type="ORF">ISP01_05540</name>
</gene>
<dbReference type="PROSITE" id="PS51900">
    <property type="entry name" value="CB"/>
    <property type="match status" value="1"/>
</dbReference>
<evidence type="ECO:0000313" key="6">
    <source>
        <dbReference type="Proteomes" id="UP000658733"/>
    </source>
</evidence>
<dbReference type="Gene3D" id="1.10.443.10">
    <property type="entry name" value="Intergrase catalytic core"/>
    <property type="match status" value="1"/>
</dbReference>
<proteinExistence type="predicted"/>
<comment type="caution">
    <text evidence="5">The sequence shown here is derived from an EMBL/GenBank/DDBJ whole genome shotgun (WGS) entry which is preliminary data.</text>
</comment>
<dbReference type="GO" id="GO:0015074">
    <property type="term" value="P:DNA integration"/>
    <property type="evidence" value="ECO:0007669"/>
    <property type="project" value="InterPro"/>
</dbReference>
<keyword evidence="3" id="KW-0175">Coiled coil</keyword>
<organism evidence="5 6">
    <name type="scientific">Methanobrevibacter arboriphilus</name>
    <dbReference type="NCBI Taxonomy" id="39441"/>
    <lineage>
        <taxon>Archaea</taxon>
        <taxon>Methanobacteriati</taxon>
        <taxon>Methanobacteriota</taxon>
        <taxon>Methanomada group</taxon>
        <taxon>Methanobacteria</taxon>
        <taxon>Methanobacteriales</taxon>
        <taxon>Methanobacteriaceae</taxon>
        <taxon>Methanobrevibacter</taxon>
    </lineage>
</organism>
<dbReference type="SUPFAM" id="SSF56349">
    <property type="entry name" value="DNA breaking-rejoining enzymes"/>
    <property type="match status" value="1"/>
</dbReference>
<dbReference type="InterPro" id="IPR013762">
    <property type="entry name" value="Integrase-like_cat_sf"/>
</dbReference>
<evidence type="ECO:0000256" key="2">
    <source>
        <dbReference type="PROSITE-ProRule" id="PRU01248"/>
    </source>
</evidence>
<dbReference type="GO" id="GO:0006310">
    <property type="term" value="P:DNA recombination"/>
    <property type="evidence" value="ECO:0007669"/>
    <property type="project" value="UniProtKB-KW"/>
</dbReference>
<dbReference type="EMBL" id="JADIIN010000043">
    <property type="protein sequence ID" value="MBF4468852.1"/>
    <property type="molecule type" value="Genomic_DNA"/>
</dbReference>
<evidence type="ECO:0000256" key="3">
    <source>
        <dbReference type="SAM" id="Coils"/>
    </source>
</evidence>
<dbReference type="InterPro" id="IPR044068">
    <property type="entry name" value="CB"/>
</dbReference>
<keyword evidence="1" id="KW-0233">DNA recombination</keyword>
<evidence type="ECO:0000256" key="1">
    <source>
        <dbReference type="ARBA" id="ARBA00023172"/>
    </source>
</evidence>
<evidence type="ECO:0000259" key="4">
    <source>
        <dbReference type="PROSITE" id="PS51900"/>
    </source>
</evidence>
<dbReference type="InterPro" id="IPR011010">
    <property type="entry name" value="DNA_brk_join_enz"/>
</dbReference>
<dbReference type="AlphaFoldDB" id="A0A843ACY4"/>
<dbReference type="GO" id="GO:0003677">
    <property type="term" value="F:DNA binding"/>
    <property type="evidence" value="ECO:0007669"/>
    <property type="project" value="UniProtKB-UniRule"/>
</dbReference>
<reference evidence="5" key="1">
    <citation type="submission" date="2020-10" db="EMBL/GenBank/DDBJ databases">
        <title>Dehalococcoides mccartyi of a TCE/Cr reducing biochatode.</title>
        <authorList>
            <person name="Matturro B."/>
        </authorList>
    </citation>
    <scope>NUCLEOTIDE SEQUENCE</scope>
    <source>
        <strain evidence="5">Bin4</strain>
    </source>
</reference>